<dbReference type="Proteomes" id="UP000238836">
    <property type="component" value="Unassembled WGS sequence"/>
</dbReference>
<dbReference type="EMBL" id="PVTZ01000017">
    <property type="protein sequence ID" value="PRZ12071.1"/>
    <property type="molecule type" value="Genomic_DNA"/>
</dbReference>
<evidence type="ECO:0000313" key="1">
    <source>
        <dbReference type="EMBL" id="PRZ12071.1"/>
    </source>
</evidence>
<comment type="caution">
    <text evidence="1">The sequence shown here is derived from an EMBL/GenBank/DDBJ whole genome shotgun (WGS) entry which is preliminary data.</text>
</comment>
<sequence>MEIPSERMRKVTIHLDEMNLLSPPFRNDLTRITNSLTKRRIIWNWPKDKKRLQRQLYKHDVCTDKEFMIHLASYFNEIKPLLLQSYQEEYPGEHPTPSQLINWMRDCMIVSKLLGRKKELKTWIEIIDMCEWLQEDKLMKI</sequence>
<reference evidence="1 2" key="1">
    <citation type="submission" date="2018-03" db="EMBL/GenBank/DDBJ databases">
        <title>Genomic Encyclopedia of Archaeal and Bacterial Type Strains, Phase II (KMG-II): from individual species to whole genera.</title>
        <authorList>
            <person name="Goeker M."/>
        </authorList>
    </citation>
    <scope>NUCLEOTIDE SEQUENCE [LARGE SCALE GENOMIC DNA]</scope>
    <source>
        <strain evidence="1 2">RHA1</strain>
    </source>
</reference>
<organism evidence="1 2">
    <name type="scientific">Laceyella sediminis</name>
    <dbReference type="NCBI Taxonomy" id="573074"/>
    <lineage>
        <taxon>Bacteria</taxon>
        <taxon>Bacillati</taxon>
        <taxon>Bacillota</taxon>
        <taxon>Bacilli</taxon>
        <taxon>Bacillales</taxon>
        <taxon>Thermoactinomycetaceae</taxon>
        <taxon>Laceyella</taxon>
    </lineage>
</organism>
<protein>
    <submittedName>
        <fullName evidence="1">Uncharacterized protein</fullName>
    </submittedName>
</protein>
<gene>
    <name evidence="1" type="ORF">CLV36_11750</name>
</gene>
<name>A0ABX5EK00_9BACL</name>
<evidence type="ECO:0000313" key="2">
    <source>
        <dbReference type="Proteomes" id="UP000238836"/>
    </source>
</evidence>
<accession>A0ABX5EK00</accession>
<proteinExistence type="predicted"/>
<keyword evidence="2" id="KW-1185">Reference proteome</keyword>